<dbReference type="EMBL" id="KZ825869">
    <property type="protein sequence ID" value="PYH94578.1"/>
    <property type="molecule type" value="Genomic_DNA"/>
</dbReference>
<dbReference type="VEuPathDB" id="FungiDB:BO71DRAFT_398827"/>
<name>A0A319E1U1_9EURO</name>
<proteinExistence type="predicted"/>
<dbReference type="AlphaFoldDB" id="A0A319E1U1"/>
<sequence>MLPPLLKPLAVFATDSHSQRYIKTVRNIGDAWRKLTDEPSPESKTTIIETTFDVTIKLSYDPSSDELSVLFELQSTKAPTTNPEPVRHYRIFPDYGTDFIWLNQDDPFYALDSTYIESSDALSFFPPAVLENYDAWVDTHTLIGLTNDARRHRTTMRLFSSLWQRRSVRMLRGLCWRGGL</sequence>
<evidence type="ECO:0000313" key="2">
    <source>
        <dbReference type="Proteomes" id="UP000247810"/>
    </source>
</evidence>
<accession>A0A319E1U1</accession>
<reference evidence="1 2" key="1">
    <citation type="submission" date="2018-02" db="EMBL/GenBank/DDBJ databases">
        <title>The genomes of Aspergillus section Nigri reveals drivers in fungal speciation.</title>
        <authorList>
            <consortium name="DOE Joint Genome Institute"/>
            <person name="Vesth T.C."/>
            <person name="Nybo J."/>
            <person name="Theobald S."/>
            <person name="Brandl J."/>
            <person name="Frisvad J.C."/>
            <person name="Nielsen K.F."/>
            <person name="Lyhne E.K."/>
            <person name="Kogle M.E."/>
            <person name="Kuo A."/>
            <person name="Riley R."/>
            <person name="Clum A."/>
            <person name="Nolan M."/>
            <person name="Lipzen A."/>
            <person name="Salamov A."/>
            <person name="Henrissat B."/>
            <person name="Wiebenga A."/>
            <person name="De vries R.P."/>
            <person name="Grigoriev I.V."/>
            <person name="Mortensen U.H."/>
            <person name="Andersen M.R."/>
            <person name="Baker S.E."/>
        </authorList>
    </citation>
    <scope>NUCLEOTIDE SEQUENCE [LARGE SCALE GENOMIC DNA]</scope>
    <source>
        <strain evidence="1 2">CBS 707.79</strain>
    </source>
</reference>
<evidence type="ECO:0000313" key="1">
    <source>
        <dbReference type="EMBL" id="PYH94578.1"/>
    </source>
</evidence>
<dbReference type="OrthoDB" id="3034873at2759"/>
<organism evidence="1 2">
    <name type="scientific">Aspergillus ellipticus CBS 707.79</name>
    <dbReference type="NCBI Taxonomy" id="1448320"/>
    <lineage>
        <taxon>Eukaryota</taxon>
        <taxon>Fungi</taxon>
        <taxon>Dikarya</taxon>
        <taxon>Ascomycota</taxon>
        <taxon>Pezizomycotina</taxon>
        <taxon>Eurotiomycetes</taxon>
        <taxon>Eurotiomycetidae</taxon>
        <taxon>Eurotiales</taxon>
        <taxon>Aspergillaceae</taxon>
        <taxon>Aspergillus</taxon>
        <taxon>Aspergillus subgen. Circumdati</taxon>
    </lineage>
</organism>
<gene>
    <name evidence="1" type="ORF">BO71DRAFT_398827</name>
</gene>
<protein>
    <submittedName>
        <fullName evidence="1">Uncharacterized protein</fullName>
    </submittedName>
</protein>
<keyword evidence="2" id="KW-1185">Reference proteome</keyword>
<dbReference type="Proteomes" id="UP000247810">
    <property type="component" value="Unassembled WGS sequence"/>
</dbReference>